<evidence type="ECO:0000256" key="1">
    <source>
        <dbReference type="ARBA" id="ARBA00004236"/>
    </source>
</evidence>
<gene>
    <name evidence="7" type="ORF">TRL7639_02779</name>
</gene>
<dbReference type="PANTHER" id="PTHR43646:SF2">
    <property type="entry name" value="GLYCOSYLTRANSFERASE 2-LIKE DOMAIN-CONTAINING PROTEIN"/>
    <property type="match status" value="1"/>
</dbReference>
<dbReference type="Proteomes" id="UP000193077">
    <property type="component" value="Unassembled WGS sequence"/>
</dbReference>
<dbReference type="Gene3D" id="3.90.550.10">
    <property type="entry name" value="Spore Coat Polysaccharide Biosynthesis Protein SpsA, Chain A"/>
    <property type="match status" value="1"/>
</dbReference>
<organism evidence="7 8">
    <name type="scientific">Falsiruegeria litorea R37</name>
    <dbReference type="NCBI Taxonomy" id="1200284"/>
    <lineage>
        <taxon>Bacteria</taxon>
        <taxon>Pseudomonadati</taxon>
        <taxon>Pseudomonadota</taxon>
        <taxon>Alphaproteobacteria</taxon>
        <taxon>Rhodobacterales</taxon>
        <taxon>Roseobacteraceae</taxon>
        <taxon>Falsiruegeria</taxon>
    </lineage>
</organism>
<proteinExistence type="predicted"/>
<accession>A0A1Y5T0K7</accession>
<dbReference type="OrthoDB" id="9797391at2"/>
<dbReference type="GO" id="GO:0005886">
    <property type="term" value="C:plasma membrane"/>
    <property type="evidence" value="ECO:0007669"/>
    <property type="project" value="UniProtKB-SubCell"/>
</dbReference>
<dbReference type="InterPro" id="IPR001173">
    <property type="entry name" value="Glyco_trans_2-like"/>
</dbReference>
<dbReference type="GO" id="GO:0016757">
    <property type="term" value="F:glycosyltransferase activity"/>
    <property type="evidence" value="ECO:0007669"/>
    <property type="project" value="UniProtKB-KW"/>
</dbReference>
<evidence type="ECO:0000256" key="2">
    <source>
        <dbReference type="ARBA" id="ARBA00022475"/>
    </source>
</evidence>
<keyword evidence="4 7" id="KW-0808">Transferase</keyword>
<evidence type="ECO:0000313" key="7">
    <source>
        <dbReference type="EMBL" id="SLN53216.1"/>
    </source>
</evidence>
<evidence type="ECO:0000256" key="4">
    <source>
        <dbReference type="ARBA" id="ARBA00022679"/>
    </source>
</evidence>
<evidence type="ECO:0000256" key="5">
    <source>
        <dbReference type="ARBA" id="ARBA00023136"/>
    </source>
</evidence>
<dbReference type="Pfam" id="PF00535">
    <property type="entry name" value="Glycos_transf_2"/>
    <property type="match status" value="1"/>
</dbReference>
<dbReference type="EMBL" id="FWFO01000002">
    <property type="protein sequence ID" value="SLN53216.1"/>
    <property type="molecule type" value="Genomic_DNA"/>
</dbReference>
<evidence type="ECO:0000259" key="6">
    <source>
        <dbReference type="Pfam" id="PF00535"/>
    </source>
</evidence>
<dbReference type="SUPFAM" id="SSF53448">
    <property type="entry name" value="Nucleotide-diphospho-sugar transferases"/>
    <property type="match status" value="1"/>
</dbReference>
<evidence type="ECO:0000313" key="8">
    <source>
        <dbReference type="Proteomes" id="UP000193077"/>
    </source>
</evidence>
<feature type="domain" description="Glycosyltransferase 2-like" evidence="6">
    <location>
        <begin position="6"/>
        <end position="129"/>
    </location>
</feature>
<evidence type="ECO:0000256" key="3">
    <source>
        <dbReference type="ARBA" id="ARBA00022676"/>
    </source>
</evidence>
<protein>
    <submittedName>
        <fullName evidence="7">N-glycosyltransferase</fullName>
    </submittedName>
</protein>
<keyword evidence="2" id="KW-1003">Cell membrane</keyword>
<comment type="subcellular location">
    <subcellularLocation>
        <location evidence="1">Cell membrane</location>
    </subcellularLocation>
</comment>
<keyword evidence="5" id="KW-0472">Membrane</keyword>
<reference evidence="7 8" key="1">
    <citation type="submission" date="2017-03" db="EMBL/GenBank/DDBJ databases">
        <authorList>
            <person name="Afonso C.L."/>
            <person name="Miller P.J."/>
            <person name="Scott M.A."/>
            <person name="Spackman E."/>
            <person name="Goraichik I."/>
            <person name="Dimitrov K.M."/>
            <person name="Suarez D.L."/>
            <person name="Swayne D.E."/>
        </authorList>
    </citation>
    <scope>NUCLEOTIDE SEQUENCE [LARGE SCALE GENOMIC DNA]</scope>
    <source>
        <strain evidence="7 8">CECT 7639</strain>
    </source>
</reference>
<name>A0A1Y5T0K7_9RHOB</name>
<dbReference type="PANTHER" id="PTHR43646">
    <property type="entry name" value="GLYCOSYLTRANSFERASE"/>
    <property type="match status" value="1"/>
</dbReference>
<keyword evidence="8" id="KW-1185">Reference proteome</keyword>
<dbReference type="InterPro" id="IPR029044">
    <property type="entry name" value="Nucleotide-diphossugar_trans"/>
</dbReference>
<dbReference type="AlphaFoldDB" id="A0A1Y5T0K7"/>
<keyword evidence="3" id="KW-0328">Glycosyltransferase</keyword>
<sequence length="281" mass="30514">MIKTVSIILPAHNEADYIDACARALLNSDALPEGWQAQVIVVANGCTDNTADRAISHATAAEARGWGWQVVDLDQGSKPGALNAGDAAATGQVLVYLDADVTVSSALLPQLIEQLSGDDAAYGSGSPHVSPAQSWITRTYGRFWVTLPFVTDGCPGFGIFAMNRAGRDRWGDWPQIISDDTFARLNFTSAERVRVTAEYHWPLVEGFRSLVRVRRRQNDGVAQIAELFPALTTNDDKAEIGLSGLIRRTLRHPIGFLVYATVASAVKSPLYKSTSDWARGR</sequence>